<dbReference type="InterPro" id="IPR028081">
    <property type="entry name" value="Leu-bd"/>
</dbReference>
<dbReference type="Gene3D" id="3.40.50.2300">
    <property type="match status" value="2"/>
</dbReference>
<evidence type="ECO:0000313" key="4">
    <source>
        <dbReference type="EMBL" id="MDH6195192.1"/>
    </source>
</evidence>
<accession>A0ABT6KWV6</accession>
<gene>
    <name evidence="4" type="ORF">M2272_001821</name>
</gene>
<dbReference type="Proteomes" id="UP001160130">
    <property type="component" value="Unassembled WGS sequence"/>
</dbReference>
<name>A0ABT6KWV6_9MYCO</name>
<dbReference type="RefSeq" id="WP_280831801.1">
    <property type="nucleotide sequence ID" value="NZ_JARXVE010000002.1"/>
</dbReference>
<dbReference type="Pfam" id="PF13458">
    <property type="entry name" value="Peripla_BP_6"/>
    <property type="match status" value="1"/>
</dbReference>
<keyword evidence="5" id="KW-1185">Reference proteome</keyword>
<comment type="similarity">
    <text evidence="1">Belongs to the leucine-binding protein family.</text>
</comment>
<sequence>MPAPPPVVIGQVTSLTGANYMGLESRDGAELADESVAAVVGTSFSNAGLAVLPHTEERRVVYVSTGAAHTQVDPVRPYVFMTPPTGQMVAEQLLRYFREHGLTRIAVTFDSDSVFNREAEPRRRRCWAGSESRSSQSNP</sequence>
<proteinExistence type="inferred from homology"/>
<comment type="caution">
    <text evidence="4">The sequence shown here is derived from an EMBL/GenBank/DDBJ whole genome shotgun (WGS) entry which is preliminary data.</text>
</comment>
<evidence type="ECO:0000256" key="2">
    <source>
        <dbReference type="ARBA" id="ARBA00022729"/>
    </source>
</evidence>
<evidence type="ECO:0000256" key="1">
    <source>
        <dbReference type="ARBA" id="ARBA00010062"/>
    </source>
</evidence>
<dbReference type="InterPro" id="IPR028082">
    <property type="entry name" value="Peripla_BP_I"/>
</dbReference>
<dbReference type="SUPFAM" id="SSF53822">
    <property type="entry name" value="Periplasmic binding protein-like I"/>
    <property type="match status" value="1"/>
</dbReference>
<evidence type="ECO:0000259" key="3">
    <source>
        <dbReference type="Pfam" id="PF13458"/>
    </source>
</evidence>
<organism evidence="4 5">
    <name type="scientific">Mycolicibacterium frederiksbergense</name>
    <dbReference type="NCBI Taxonomy" id="117567"/>
    <lineage>
        <taxon>Bacteria</taxon>
        <taxon>Bacillati</taxon>
        <taxon>Actinomycetota</taxon>
        <taxon>Actinomycetes</taxon>
        <taxon>Mycobacteriales</taxon>
        <taxon>Mycobacteriaceae</taxon>
        <taxon>Mycolicibacterium</taxon>
    </lineage>
</organism>
<protein>
    <submittedName>
        <fullName evidence="4">ABC-type branched-subunit amino acid transport system substrate-binding protein</fullName>
    </submittedName>
</protein>
<dbReference type="EMBL" id="JARXVE010000002">
    <property type="protein sequence ID" value="MDH6195192.1"/>
    <property type="molecule type" value="Genomic_DNA"/>
</dbReference>
<reference evidence="4 5" key="1">
    <citation type="submission" date="2023-04" db="EMBL/GenBank/DDBJ databases">
        <title>Forest soil microbial communities from Buena Vista Peninsula, Colon Province, Panama.</title>
        <authorList>
            <person name="Bouskill N."/>
        </authorList>
    </citation>
    <scope>NUCLEOTIDE SEQUENCE [LARGE SCALE GENOMIC DNA]</scope>
    <source>
        <strain evidence="4 5">AC80</strain>
    </source>
</reference>
<feature type="domain" description="Leucine-binding protein" evidence="3">
    <location>
        <begin position="31"/>
        <end position="121"/>
    </location>
</feature>
<keyword evidence="2" id="KW-0732">Signal</keyword>
<evidence type="ECO:0000313" key="5">
    <source>
        <dbReference type="Proteomes" id="UP001160130"/>
    </source>
</evidence>